<reference evidence="10 11" key="2">
    <citation type="submission" date="2018-06" db="EMBL/GenBank/DDBJ databases">
        <authorList>
            <consortium name="Pathogen Informatics"/>
            <person name="Doyle S."/>
        </authorList>
    </citation>
    <scope>NUCLEOTIDE SEQUENCE [LARGE SCALE GENOMIC DNA]</scope>
    <source>
        <strain evidence="10 11">NCTC10476</strain>
    </source>
</reference>
<comment type="similarity">
    <text evidence="2 7">Belongs to the DedA family.</text>
</comment>
<keyword evidence="4 7" id="KW-0812">Transmembrane</keyword>
<evidence type="ECO:0000256" key="4">
    <source>
        <dbReference type="ARBA" id="ARBA00022692"/>
    </source>
</evidence>
<dbReference type="PATRIC" id="fig|29486.44.peg.2003"/>
<comment type="caution">
    <text evidence="7">Lacks conserved residue(s) required for the propagation of feature annotation.</text>
</comment>
<evidence type="ECO:0000256" key="5">
    <source>
        <dbReference type="ARBA" id="ARBA00022989"/>
    </source>
</evidence>
<organism evidence="9">
    <name type="scientific">Yersinia ruckeri</name>
    <dbReference type="NCBI Taxonomy" id="29486"/>
    <lineage>
        <taxon>Bacteria</taxon>
        <taxon>Pseudomonadati</taxon>
        <taxon>Pseudomonadota</taxon>
        <taxon>Gammaproteobacteria</taxon>
        <taxon>Enterobacterales</taxon>
        <taxon>Yersiniaceae</taxon>
        <taxon>Yersinia</taxon>
    </lineage>
</organism>
<dbReference type="PANTHER" id="PTHR30353">
    <property type="entry name" value="INNER MEMBRANE PROTEIN DEDA-RELATED"/>
    <property type="match status" value="1"/>
</dbReference>
<dbReference type="AlphaFoldDB" id="A0A085U6M0"/>
<dbReference type="EMBL" id="LN681231">
    <property type="protein sequence ID" value="CEK29079.1"/>
    <property type="molecule type" value="Genomic_DNA"/>
</dbReference>
<feature type="transmembrane region" description="Helical" evidence="7">
    <location>
        <begin position="33"/>
        <end position="64"/>
    </location>
</feature>
<reference evidence="9" key="1">
    <citation type="journal article" date="2015" name="Genome Announc.">
        <title>Complete Genome Sequence of Yersinia ruckeri Strain CSF007-82, Etiologic Agent of Red Mouth Disease in Salmonid Fish.</title>
        <authorList>
            <person name="Nelson M.C."/>
            <person name="LaPatra S.E."/>
            <person name="Welch T.J."/>
            <person name="Graf J."/>
        </authorList>
    </citation>
    <scope>NUCLEOTIDE SEQUENCE</scope>
    <source>
        <strain evidence="9">CSF007-82</strain>
    </source>
</reference>
<evidence type="ECO:0000313" key="11">
    <source>
        <dbReference type="Proteomes" id="UP000255169"/>
    </source>
</evidence>
<keyword evidence="5 7" id="KW-1133">Transmembrane helix</keyword>
<dbReference type="PANTHER" id="PTHR30353:SF15">
    <property type="entry name" value="INNER MEMBRANE PROTEIN YABI"/>
    <property type="match status" value="1"/>
</dbReference>
<feature type="transmembrane region" description="Helical" evidence="7">
    <location>
        <begin position="161"/>
        <end position="182"/>
    </location>
</feature>
<keyword evidence="11" id="KW-1185">Reference proteome</keyword>
<feature type="domain" description="VTT" evidence="8">
    <location>
        <begin position="55"/>
        <end position="179"/>
    </location>
</feature>
<evidence type="ECO:0000256" key="3">
    <source>
        <dbReference type="ARBA" id="ARBA00022475"/>
    </source>
</evidence>
<evidence type="ECO:0000256" key="6">
    <source>
        <dbReference type="ARBA" id="ARBA00023136"/>
    </source>
</evidence>
<proteinExistence type="inferred from homology"/>
<name>A0A085U6M0_YERRU</name>
<dbReference type="InterPro" id="IPR032818">
    <property type="entry name" value="DedA-like"/>
</dbReference>
<dbReference type="STRING" id="29486.UGYR_08970"/>
<evidence type="ECO:0000256" key="7">
    <source>
        <dbReference type="RuleBase" id="RU367016"/>
    </source>
</evidence>
<gene>
    <name evidence="10" type="primary">yabI_2</name>
    <name evidence="9" type="ORF">CSF007_16855</name>
    <name evidence="10" type="ORF">NCTC10476_02351</name>
</gene>
<accession>A0A085U6M0</accession>
<dbReference type="InterPro" id="IPR032816">
    <property type="entry name" value="VTT_dom"/>
</dbReference>
<evidence type="ECO:0000313" key="9">
    <source>
        <dbReference type="EMBL" id="CEK29079.1"/>
    </source>
</evidence>
<evidence type="ECO:0000256" key="1">
    <source>
        <dbReference type="ARBA" id="ARBA00004651"/>
    </source>
</evidence>
<evidence type="ECO:0000259" key="8">
    <source>
        <dbReference type="Pfam" id="PF09335"/>
    </source>
</evidence>
<protein>
    <submittedName>
        <fullName evidence="10">DedA family protein</fullName>
    </submittedName>
    <submittedName>
        <fullName evidence="9">Membrane protein</fullName>
    </submittedName>
</protein>
<feature type="transmembrane region" description="Helical" evidence="7">
    <location>
        <begin position="127"/>
        <end position="149"/>
    </location>
</feature>
<keyword evidence="6 7" id="KW-0472">Membrane</keyword>
<evidence type="ECO:0000313" key="10">
    <source>
        <dbReference type="EMBL" id="SUQ01023.1"/>
    </source>
</evidence>
<keyword evidence="3 7" id="KW-1003">Cell membrane</keyword>
<dbReference type="GO" id="GO:0005886">
    <property type="term" value="C:plasma membrane"/>
    <property type="evidence" value="ECO:0007669"/>
    <property type="project" value="UniProtKB-SubCell"/>
</dbReference>
<dbReference type="Proteomes" id="UP000255169">
    <property type="component" value="Unassembled WGS sequence"/>
</dbReference>
<sequence>MLLARNIINNRKMHVTLNDLITYITDFVREHEIWAIPIVFVLAFGESLAFLSLLFPATVILLGLGALIGESGIPFWPIWAAAASGAFFGDWLSYWIGFHYQDRVATLWPLSRNPQLLVRGHAFFERWGIFGAFIGRFFGPLRAIVPLVAGICAMPQRYFQLVNITSALIWAFGILAPGAFGIKWLSHWIG</sequence>
<evidence type="ECO:0000256" key="2">
    <source>
        <dbReference type="ARBA" id="ARBA00010792"/>
    </source>
</evidence>
<dbReference type="eggNOG" id="COG0586">
    <property type="taxonomic scope" value="Bacteria"/>
</dbReference>
<dbReference type="Pfam" id="PF09335">
    <property type="entry name" value="VTT_dom"/>
    <property type="match status" value="1"/>
</dbReference>
<comment type="subcellular location">
    <subcellularLocation>
        <location evidence="1 7">Cell membrane</location>
        <topology evidence="1 7">Multi-pass membrane protein</topology>
    </subcellularLocation>
</comment>
<dbReference type="EMBL" id="UHJG01000001">
    <property type="protein sequence ID" value="SUQ01023.1"/>
    <property type="molecule type" value="Genomic_DNA"/>
</dbReference>